<evidence type="ECO:0000313" key="1">
    <source>
        <dbReference type="EMBL" id="CAK5017835.1"/>
    </source>
</evidence>
<evidence type="ECO:0000313" key="2">
    <source>
        <dbReference type="Proteomes" id="UP001497535"/>
    </source>
</evidence>
<proteinExistence type="predicted"/>
<dbReference type="EMBL" id="CAVMJV010000003">
    <property type="protein sequence ID" value="CAK5017835.1"/>
    <property type="molecule type" value="Genomic_DNA"/>
</dbReference>
<name>A0ACB0XU41_MELEN</name>
<comment type="caution">
    <text evidence="1">The sequence shown here is derived from an EMBL/GenBank/DDBJ whole genome shotgun (WGS) entry which is preliminary data.</text>
</comment>
<reference evidence="1" key="1">
    <citation type="submission" date="2023-11" db="EMBL/GenBank/DDBJ databases">
        <authorList>
            <person name="Poullet M."/>
        </authorList>
    </citation>
    <scope>NUCLEOTIDE SEQUENCE</scope>
    <source>
        <strain evidence="1">E1834</strain>
    </source>
</reference>
<organism evidence="1 2">
    <name type="scientific">Meloidogyne enterolobii</name>
    <name type="common">Root-knot nematode worm</name>
    <name type="synonym">Meloidogyne mayaguensis</name>
    <dbReference type="NCBI Taxonomy" id="390850"/>
    <lineage>
        <taxon>Eukaryota</taxon>
        <taxon>Metazoa</taxon>
        <taxon>Ecdysozoa</taxon>
        <taxon>Nematoda</taxon>
        <taxon>Chromadorea</taxon>
        <taxon>Rhabditida</taxon>
        <taxon>Tylenchina</taxon>
        <taxon>Tylenchomorpha</taxon>
        <taxon>Tylenchoidea</taxon>
        <taxon>Meloidogynidae</taxon>
        <taxon>Meloidogyninae</taxon>
        <taxon>Meloidogyne</taxon>
    </lineage>
</organism>
<dbReference type="Proteomes" id="UP001497535">
    <property type="component" value="Unassembled WGS sequence"/>
</dbReference>
<accession>A0ACB0XU41</accession>
<protein>
    <submittedName>
        <fullName evidence="1">Uncharacterized protein</fullName>
    </submittedName>
</protein>
<keyword evidence="2" id="KW-1185">Reference proteome</keyword>
<sequence>MYKENNFYEQVCEQEPNMNKRRRSKFAKIWKLITESEVFKLGYEFLRKNSQL</sequence>
<gene>
    <name evidence="1" type="ORF">MENTE1834_LOCUS3639</name>
</gene>